<sequence>MSTPTIRRRNDRRSLRSRGGLIKYAYNNTSQNGEDGIVARLFNVLLPPSKHRHCVDVGAWDGVHLSNTYSLLVGNGNEHAKDGGEGTQWTGVLIEANPQRFQELKKLHDPLVGNICVCAEVSYKPTSSRSLTSILKRDAPHLPSDFDFLSIDIDGMDYWVLADTLGVSSQMSEIKEGEMSSSYRPKVICIEFNPTMPIDLVYVQPRDDNIRHGSSLSALVELANAANYTLVETTLFNAFFVQKEIYEMHLVKEVPDTSIEALHEVSMGTELYQLYDGTIHLWGCRRLLWHRLPIDEEKIQMLPPEERSFPFHPSVAVSSSFSSEGRTKKTQAGGRTTNENSDRRMKQQLTKYQNTSDAKFKSDRLREMAVDMSPYCDTHATMDKKRECFAKLNKTLHRDGFALVRGFGIPESLCKDALRAAKSFLHEADESVRRSCLTKDRARRGYSPMCSENFASLIGKHGPNDLVKKFRIGPLPNKKNLDTLHPMSSLHQPNEWPTAEVWGDENASHFKFTIEEYFARSCHAADCILRAICDGIIDENKNLSIVESIKVLSPDTCNSENDADMGDEPKNHTSILTLLGYQPGSRHKKGSKGYMRPLVSAHTDVGMITLLHFDSGKCAALERAYKSSNTDPENIEWIDVDLPPFHYDDPIFVVNVGDCLSDLSGGSLRSTLHRVMPRPCPPNDAALDEVARTCLALFVGLEPSVSLTLPSGEVISYEEWRRRRIARATAVMKST</sequence>
<evidence type="ECO:0000313" key="3">
    <source>
        <dbReference type="EMBL" id="KAL3768082.1"/>
    </source>
</evidence>
<proteinExistence type="predicted"/>
<dbReference type="Gene3D" id="2.60.120.330">
    <property type="entry name" value="B-lactam Antibiotic, Isopenicillin N Synthase, Chain"/>
    <property type="match status" value="1"/>
</dbReference>
<dbReference type="Pfam" id="PF03171">
    <property type="entry name" value="2OG-FeII_Oxy"/>
    <property type="match status" value="1"/>
</dbReference>
<protein>
    <recommendedName>
        <fullName evidence="2">Fe2OG dioxygenase domain-containing protein</fullName>
    </recommendedName>
</protein>
<accession>A0ABD3N0M4</accession>
<dbReference type="InterPro" id="IPR027443">
    <property type="entry name" value="IPNS-like_sf"/>
</dbReference>
<dbReference type="PANTHER" id="PTHR47990">
    <property type="entry name" value="2-OXOGLUTARATE (2OG) AND FE(II)-DEPENDENT OXYGENASE SUPERFAMILY PROTEIN-RELATED"/>
    <property type="match status" value="1"/>
</dbReference>
<dbReference type="PROSITE" id="PS51471">
    <property type="entry name" value="FE2OG_OXY"/>
    <property type="match status" value="1"/>
</dbReference>
<dbReference type="SUPFAM" id="SSF51197">
    <property type="entry name" value="Clavaminate synthase-like"/>
    <property type="match status" value="1"/>
</dbReference>
<comment type="caution">
    <text evidence="3">The sequence shown here is derived from an EMBL/GenBank/DDBJ whole genome shotgun (WGS) entry which is preliminary data.</text>
</comment>
<feature type="domain" description="Fe2OG dioxygenase" evidence="2">
    <location>
        <begin position="571"/>
        <end position="701"/>
    </location>
</feature>
<feature type="region of interest" description="Disordered" evidence="1">
    <location>
        <begin position="317"/>
        <end position="345"/>
    </location>
</feature>
<dbReference type="InterPro" id="IPR044861">
    <property type="entry name" value="IPNS-like_FE2OG_OXY"/>
</dbReference>
<dbReference type="InterPro" id="IPR050231">
    <property type="entry name" value="Iron_ascorbate_oxido_reductase"/>
</dbReference>
<keyword evidence="4" id="KW-1185">Reference proteome</keyword>
<dbReference type="InterPro" id="IPR026992">
    <property type="entry name" value="DIOX_N"/>
</dbReference>
<evidence type="ECO:0000259" key="2">
    <source>
        <dbReference type="PROSITE" id="PS51471"/>
    </source>
</evidence>
<evidence type="ECO:0000313" key="4">
    <source>
        <dbReference type="Proteomes" id="UP001530315"/>
    </source>
</evidence>
<name>A0ABD3N0M4_9STRA</name>
<dbReference type="AlphaFoldDB" id="A0ABD3N0M4"/>
<reference evidence="3 4" key="1">
    <citation type="submission" date="2024-10" db="EMBL/GenBank/DDBJ databases">
        <title>Updated reference genomes for cyclostephanoid diatoms.</title>
        <authorList>
            <person name="Roberts W.R."/>
            <person name="Alverson A.J."/>
        </authorList>
    </citation>
    <scope>NUCLEOTIDE SEQUENCE [LARGE SCALE GENOMIC DNA]</scope>
    <source>
        <strain evidence="3 4">AJA276-08</strain>
    </source>
</reference>
<dbReference type="EMBL" id="JALLAZ020001687">
    <property type="protein sequence ID" value="KAL3768082.1"/>
    <property type="molecule type" value="Genomic_DNA"/>
</dbReference>
<dbReference type="InterPro" id="IPR005123">
    <property type="entry name" value="Oxoglu/Fe-dep_dioxygenase_dom"/>
</dbReference>
<gene>
    <name evidence="3" type="ORF">ACHAW5_009139</name>
</gene>
<dbReference type="Pfam" id="PF14226">
    <property type="entry name" value="DIOX_N"/>
    <property type="match status" value="1"/>
</dbReference>
<evidence type="ECO:0000256" key="1">
    <source>
        <dbReference type="SAM" id="MobiDB-lite"/>
    </source>
</evidence>
<organism evidence="3 4">
    <name type="scientific">Stephanodiscus triporus</name>
    <dbReference type="NCBI Taxonomy" id="2934178"/>
    <lineage>
        <taxon>Eukaryota</taxon>
        <taxon>Sar</taxon>
        <taxon>Stramenopiles</taxon>
        <taxon>Ochrophyta</taxon>
        <taxon>Bacillariophyta</taxon>
        <taxon>Coscinodiscophyceae</taxon>
        <taxon>Thalassiosirophycidae</taxon>
        <taxon>Stephanodiscales</taxon>
        <taxon>Stephanodiscaceae</taxon>
        <taxon>Stephanodiscus</taxon>
    </lineage>
</organism>
<dbReference type="Proteomes" id="UP001530315">
    <property type="component" value="Unassembled WGS sequence"/>
</dbReference>